<feature type="compositionally biased region" description="Basic and acidic residues" evidence="5">
    <location>
        <begin position="312"/>
        <end position="323"/>
    </location>
</feature>
<evidence type="ECO:0000313" key="7">
    <source>
        <dbReference type="EMBL" id="RMN77434.1"/>
    </source>
</evidence>
<dbReference type="GO" id="GO:0008233">
    <property type="term" value="F:peptidase activity"/>
    <property type="evidence" value="ECO:0007669"/>
    <property type="project" value="InterPro"/>
</dbReference>
<organism evidence="8 10">
    <name type="scientific">Pseudomonas cannabina</name>
    <dbReference type="NCBI Taxonomy" id="86840"/>
    <lineage>
        <taxon>Bacteria</taxon>
        <taxon>Pseudomonadati</taxon>
        <taxon>Pseudomonadota</taxon>
        <taxon>Gammaproteobacteria</taxon>
        <taxon>Pseudomonadales</taxon>
        <taxon>Pseudomonadaceae</taxon>
        <taxon>Pseudomonas</taxon>
    </lineage>
</organism>
<evidence type="ECO:0000313" key="8">
    <source>
        <dbReference type="EMBL" id="RMN87324.1"/>
    </source>
</evidence>
<dbReference type="Proteomes" id="UP000269335">
    <property type="component" value="Unassembled WGS sequence"/>
</dbReference>
<dbReference type="RefSeq" id="WP_007249081.1">
    <property type="nucleotide sequence ID" value="NZ_CP178532.1"/>
</dbReference>
<dbReference type="Proteomes" id="UP000270524">
    <property type="component" value="Unassembled WGS sequence"/>
</dbReference>
<dbReference type="PIRSF" id="PIRSF005539">
    <property type="entry name" value="Pept_S33_TRI_F1"/>
    <property type="match status" value="1"/>
</dbReference>
<evidence type="ECO:0000256" key="3">
    <source>
        <dbReference type="PIRNR" id="PIRNR005539"/>
    </source>
</evidence>
<dbReference type="Gene3D" id="3.40.50.1820">
    <property type="entry name" value="alpha/beta hydrolase"/>
    <property type="match status" value="1"/>
</dbReference>
<accession>A0A3M3PZW5</accession>
<evidence type="ECO:0000313" key="9">
    <source>
        <dbReference type="Proteomes" id="UP000269335"/>
    </source>
</evidence>
<evidence type="ECO:0000256" key="5">
    <source>
        <dbReference type="SAM" id="MobiDB-lite"/>
    </source>
</evidence>
<dbReference type="InterPro" id="IPR050266">
    <property type="entry name" value="AB_hydrolase_sf"/>
</dbReference>
<dbReference type="InterPro" id="IPR005945">
    <property type="entry name" value="Pro_imino_pep"/>
</dbReference>
<dbReference type="NCBIfam" id="TIGR01250">
    <property type="entry name" value="pro_imino_pep_2"/>
    <property type="match status" value="1"/>
</dbReference>
<protein>
    <submittedName>
        <fullName evidence="8">Peptidase S33, tricorn interacting factor 1</fullName>
    </submittedName>
</protein>
<keyword evidence="2 3" id="KW-0378">Hydrolase</keyword>
<dbReference type="InterPro" id="IPR000073">
    <property type="entry name" value="AB_hydrolase_1"/>
</dbReference>
<dbReference type="AlphaFoldDB" id="A0A3M3PZW5"/>
<dbReference type="EMBL" id="RBPH01000234">
    <property type="protein sequence ID" value="RMN77434.1"/>
    <property type="molecule type" value="Genomic_DNA"/>
</dbReference>
<reference evidence="9 10" key="1">
    <citation type="submission" date="2018-08" db="EMBL/GenBank/DDBJ databases">
        <title>Recombination of ecologically and evolutionarily significant loci maintains genetic cohesion in the Pseudomonas syringae species complex.</title>
        <authorList>
            <person name="Dillon M."/>
            <person name="Thakur S."/>
            <person name="Almeida R.N.D."/>
            <person name="Weir B.S."/>
            <person name="Guttman D.S."/>
        </authorList>
    </citation>
    <scope>NUCLEOTIDE SEQUENCE [LARGE SCALE GENOMIC DNA]</scope>
    <source>
        <strain evidence="7 9">ICMP 15201</strain>
        <strain evidence="8 10">ICMP 15203</strain>
    </source>
</reference>
<dbReference type="InterPro" id="IPR029058">
    <property type="entry name" value="AB_hydrolase_fold"/>
</dbReference>
<sequence length="334" mass="37851">MAYMTIEEGYASFREYRTWYRITGDLRTGSTPLVILHGGPGCTHDYVDSFKDIASTGRAVIHYDQLGNGRSTHLPHKGKELWTVDLFLQELDNLLAHLNIADDYALLGQSWGGMLASEHAVRRPKGLKALIIANSPADMRTWVSEANRLRKALPEAVQMTLSRHEQAGTLDHADYLEASALFYERHVCRVKPWPEEVKRTFEQIDKDPTVYHCMNGPTEFHVIGTLKDWSIVDRLHLVNVPALLISGRHDEATPLVLKPYVENIPGIIHEIFQESSHMPHVEERIACMGCVANFLDKAVNTHKPLGNKKKIEKTFVDKRDRGPRNHHSAIRANT</sequence>
<dbReference type="PRINTS" id="PR00793">
    <property type="entry name" value="PROAMNOPTASE"/>
</dbReference>
<feature type="active site" description="Proton donor" evidence="4">
    <location>
        <position position="277"/>
    </location>
</feature>
<dbReference type="PANTHER" id="PTHR43798">
    <property type="entry name" value="MONOACYLGLYCEROL LIPASE"/>
    <property type="match status" value="1"/>
</dbReference>
<evidence type="ECO:0000256" key="1">
    <source>
        <dbReference type="ARBA" id="ARBA00010088"/>
    </source>
</evidence>
<evidence type="ECO:0000259" key="6">
    <source>
        <dbReference type="Pfam" id="PF00561"/>
    </source>
</evidence>
<feature type="active site" description="Nucleophile" evidence="4">
    <location>
        <position position="110"/>
    </location>
</feature>
<feature type="domain" description="AB hydrolase-1" evidence="6">
    <location>
        <begin position="32"/>
        <end position="283"/>
    </location>
</feature>
<evidence type="ECO:0000313" key="10">
    <source>
        <dbReference type="Proteomes" id="UP000270524"/>
    </source>
</evidence>
<feature type="active site" evidence="4">
    <location>
        <position position="250"/>
    </location>
</feature>
<evidence type="ECO:0000256" key="2">
    <source>
        <dbReference type="ARBA" id="ARBA00022801"/>
    </source>
</evidence>
<comment type="similarity">
    <text evidence="1">Belongs to the peptidase S33 family.</text>
</comment>
<evidence type="ECO:0000256" key="4">
    <source>
        <dbReference type="PIRSR" id="PIRSR005539-1"/>
    </source>
</evidence>
<dbReference type="GeneID" id="64467606"/>
<dbReference type="InterPro" id="IPR002410">
    <property type="entry name" value="Peptidase_S33"/>
</dbReference>
<proteinExistence type="inferred from homology"/>
<gene>
    <name evidence="8" type="ORF">ALQ51_03361</name>
    <name evidence="7" type="ORF">ALQ53_00074</name>
</gene>
<dbReference type="Pfam" id="PF00561">
    <property type="entry name" value="Abhydrolase_1"/>
    <property type="match status" value="1"/>
</dbReference>
<dbReference type="SUPFAM" id="SSF53474">
    <property type="entry name" value="alpha/beta-Hydrolases"/>
    <property type="match status" value="1"/>
</dbReference>
<comment type="caution">
    <text evidence="8">The sequence shown here is derived from an EMBL/GenBank/DDBJ whole genome shotgun (WGS) entry which is preliminary data.</text>
</comment>
<dbReference type="EMBL" id="RBPJ01000337">
    <property type="protein sequence ID" value="RMN87324.1"/>
    <property type="molecule type" value="Genomic_DNA"/>
</dbReference>
<dbReference type="GO" id="GO:0006508">
    <property type="term" value="P:proteolysis"/>
    <property type="evidence" value="ECO:0007669"/>
    <property type="project" value="InterPro"/>
</dbReference>
<feature type="region of interest" description="Disordered" evidence="5">
    <location>
        <begin position="311"/>
        <end position="334"/>
    </location>
</feature>
<feature type="compositionally biased region" description="Basic residues" evidence="5">
    <location>
        <begin position="324"/>
        <end position="334"/>
    </location>
</feature>
<name>A0A3M3PZW5_PSECA</name>
<dbReference type="PANTHER" id="PTHR43798:SF33">
    <property type="entry name" value="HYDROLASE, PUTATIVE (AFU_ORTHOLOGUE AFUA_2G14860)-RELATED"/>
    <property type="match status" value="1"/>
</dbReference>
<dbReference type="GO" id="GO:0016020">
    <property type="term" value="C:membrane"/>
    <property type="evidence" value="ECO:0007669"/>
    <property type="project" value="TreeGrafter"/>
</dbReference>